<accession>A0ABW6BDU4</accession>
<reference evidence="3" key="1">
    <citation type="journal article" date="2019" name="Int. J. Syst. Evol. Microbiol.">
        <title>The Global Catalogue of Microorganisms (GCM) 10K type strain sequencing project: providing services to taxonomists for standard genome sequencing and annotation.</title>
        <authorList>
            <consortium name="The Broad Institute Genomics Platform"/>
            <consortium name="The Broad Institute Genome Sequencing Center for Infectious Disease"/>
            <person name="Wu L."/>
            <person name="Ma J."/>
        </authorList>
    </citation>
    <scope>NUCLEOTIDE SEQUENCE [LARGE SCALE GENOMIC DNA]</scope>
    <source>
        <strain evidence="3">KCTC 22814</strain>
    </source>
</reference>
<dbReference type="Pfam" id="PF11751">
    <property type="entry name" value="PorP_SprF"/>
    <property type="match status" value="1"/>
</dbReference>
<feature type="chain" id="PRO_5045694674" evidence="1">
    <location>
        <begin position="26"/>
        <end position="339"/>
    </location>
</feature>
<evidence type="ECO:0000313" key="3">
    <source>
        <dbReference type="Proteomes" id="UP001597525"/>
    </source>
</evidence>
<evidence type="ECO:0000313" key="2">
    <source>
        <dbReference type="EMBL" id="MFD2966723.1"/>
    </source>
</evidence>
<protein>
    <submittedName>
        <fullName evidence="2">Type IX secretion system membrane protein PorP/SprF</fullName>
    </submittedName>
</protein>
<feature type="signal peptide" evidence="1">
    <location>
        <begin position="1"/>
        <end position="25"/>
    </location>
</feature>
<dbReference type="EMBL" id="JBHUPB010000004">
    <property type="protein sequence ID" value="MFD2966723.1"/>
    <property type="molecule type" value="Genomic_DNA"/>
</dbReference>
<name>A0ABW6BDU4_9SPHI</name>
<keyword evidence="1" id="KW-0732">Signal</keyword>
<dbReference type="InterPro" id="IPR019861">
    <property type="entry name" value="PorP/SprF_Bacteroidetes"/>
</dbReference>
<comment type="caution">
    <text evidence="2">The sequence shown here is derived from an EMBL/GenBank/DDBJ whole genome shotgun (WGS) entry which is preliminary data.</text>
</comment>
<organism evidence="2 3">
    <name type="scientific">Sphingobacterium bambusae</name>
    <dbReference type="NCBI Taxonomy" id="662858"/>
    <lineage>
        <taxon>Bacteria</taxon>
        <taxon>Pseudomonadati</taxon>
        <taxon>Bacteroidota</taxon>
        <taxon>Sphingobacteriia</taxon>
        <taxon>Sphingobacteriales</taxon>
        <taxon>Sphingobacteriaceae</taxon>
        <taxon>Sphingobacterium</taxon>
    </lineage>
</organism>
<sequence>MNRTTYTLYGALLGLLLLAAGQGYAQQNIQFTQYIFNSISVNPAYAGYKEEWFAQVGLRSQWTGWEGAPRTGSLSVDGVLDPQSKRHGVGLQFTADKLGAQSATSVYASYAMRLQLDDRDARRLALGVAVGGTQYGLDGSKLQAVNPQDEAIPPGYMSSWNPDIRLGVYYSSPKLYVGLAVQDLFANGDRHDAMRFNQNSLESLYRTSNAYLIAGGLIALEEGLHLRPSLLVKDDFKGPTSLDVNAMFIFQGRFWIGAGYRTRARLFDRPYYDQSPLKLTAMNAITGIAQIYASNNLRIGYSYDFMINQMQGLQSGTHEITLGLTLGRILQQMLSPRYF</sequence>
<dbReference type="NCBIfam" id="TIGR03519">
    <property type="entry name" value="T9SS_PorP_fam"/>
    <property type="match status" value="1"/>
</dbReference>
<keyword evidence="3" id="KW-1185">Reference proteome</keyword>
<proteinExistence type="predicted"/>
<gene>
    <name evidence="2" type="ORF">ACFS7Y_04970</name>
</gene>
<dbReference type="RefSeq" id="WP_320182424.1">
    <property type="nucleotide sequence ID" value="NZ_CP138332.1"/>
</dbReference>
<dbReference type="Proteomes" id="UP001597525">
    <property type="component" value="Unassembled WGS sequence"/>
</dbReference>
<evidence type="ECO:0000256" key="1">
    <source>
        <dbReference type="SAM" id="SignalP"/>
    </source>
</evidence>